<dbReference type="InterPro" id="IPR029044">
    <property type="entry name" value="Nucleotide-diphossugar_trans"/>
</dbReference>
<dbReference type="AlphaFoldDB" id="A0A375C7S1"/>
<dbReference type="SUPFAM" id="SSF53448">
    <property type="entry name" value="Nucleotide-diphospho-sugar transferases"/>
    <property type="match status" value="1"/>
</dbReference>
<sequence>MALYGTKSLKMSKEDSQVTYSLAKFANAEYREGNYAGAIDAYRTLVVDHDRLHFSDNLKWSLRRWSENKSAGTPADWRTSLLFVTAGLKGPTAGGGIATCFFNMIAAVASESDVQVTVLYAAHPYYSKGNFAHWEKTLREEYGVKFVGLNTNLKDYGSVEMKRSYAISRYLEQRDGGFDKVIFHDFGGLAFYSALAKKQGLMLQNTELVISAHGNHELSFFFGSKKVETWSESAVMYMERTSLRLVDSVFTPSQYYADWFKEKFGVSGIRVQPNIISKTDPATGDKPISLPLDDKKDTVVFYGRFERLKGIDVFVDAIEHLKRKGRQFNIVFAGNGTKIDGVDAKDYLVERLGGLGVVPLFVFDTKPPLIFDFVRQVNGLCVFPTLGETSSCVVVESILESVDFVVSNIPGIKELVQEECHARVFCKTGDHVDLALRIENHFSDGSPGESARLSFDMESNRREWIALLTNVVPSEASDVAFEDSGTDEMISVVIPTADRPELLRQALDTIANQTYRNVEIIVVDDNSEQAGLNEQVCKEYGAKYLRLDEKKYKGAACNYGVQHAKGSLICFFDDDDLAEPGMLATYASVFARQPELDVISCFAGVFEHANQRGAHRPIVEYASLALGGNNETNFACNFFGKGTFIIRSNRFLATGGYEVDFGAVPMVDYRFYIKAALKGLKIAIVPKVLYLYRKNSPNSLFYSKTSQKRMMYLAKHGVQKVFIDHLGEEMGRAFVPHIWNIGQPKYE</sequence>
<protein>
    <recommendedName>
        <fullName evidence="5">Glycosyltransferase</fullName>
    </recommendedName>
</protein>
<evidence type="ECO:0000259" key="3">
    <source>
        <dbReference type="Pfam" id="PF13439"/>
    </source>
</evidence>
<dbReference type="EMBL" id="OFSP01000037">
    <property type="protein sequence ID" value="SOY64184.1"/>
    <property type="molecule type" value="Genomic_DNA"/>
</dbReference>
<evidence type="ECO:0000259" key="2">
    <source>
        <dbReference type="Pfam" id="PF00535"/>
    </source>
</evidence>
<dbReference type="SUPFAM" id="SSF53756">
    <property type="entry name" value="UDP-Glycosyltransferase/glycogen phosphorylase"/>
    <property type="match status" value="1"/>
</dbReference>
<dbReference type="InterPro" id="IPR001296">
    <property type="entry name" value="Glyco_trans_1"/>
</dbReference>
<accession>A0A375C7S1</accession>
<dbReference type="CDD" id="cd00761">
    <property type="entry name" value="Glyco_tranf_GTA_type"/>
    <property type="match status" value="1"/>
</dbReference>
<evidence type="ECO:0000259" key="1">
    <source>
        <dbReference type="Pfam" id="PF00534"/>
    </source>
</evidence>
<dbReference type="Pfam" id="PF13439">
    <property type="entry name" value="Glyco_transf_4"/>
    <property type="match status" value="1"/>
</dbReference>
<dbReference type="Pfam" id="PF00535">
    <property type="entry name" value="Glycos_transf_2"/>
    <property type="match status" value="1"/>
</dbReference>
<gene>
    <name evidence="4" type="ORF">CBM2589_A70300</name>
</gene>
<dbReference type="InterPro" id="IPR001173">
    <property type="entry name" value="Glyco_trans_2-like"/>
</dbReference>
<dbReference type="Proteomes" id="UP000256297">
    <property type="component" value="Chromosome CBM2589_a"/>
</dbReference>
<organism evidence="4">
    <name type="scientific">Cupriavidus taiwanensis</name>
    <dbReference type="NCBI Taxonomy" id="164546"/>
    <lineage>
        <taxon>Bacteria</taxon>
        <taxon>Pseudomonadati</taxon>
        <taxon>Pseudomonadota</taxon>
        <taxon>Betaproteobacteria</taxon>
        <taxon>Burkholderiales</taxon>
        <taxon>Burkholderiaceae</taxon>
        <taxon>Cupriavidus</taxon>
    </lineage>
</organism>
<dbReference type="PANTHER" id="PTHR43685:SF2">
    <property type="entry name" value="GLYCOSYLTRANSFERASE 2-LIKE DOMAIN-CONTAINING PROTEIN"/>
    <property type="match status" value="1"/>
</dbReference>
<name>A0A375C7S1_9BURK</name>
<feature type="domain" description="Glycosyl transferase family 1" evidence="1">
    <location>
        <begin position="289"/>
        <end position="445"/>
    </location>
</feature>
<proteinExistence type="predicted"/>
<evidence type="ECO:0008006" key="5">
    <source>
        <dbReference type="Google" id="ProtNLM"/>
    </source>
</evidence>
<comment type="caution">
    <text evidence="4">The sequence shown here is derived from an EMBL/GenBank/DDBJ whole genome shotgun (WGS) entry which is preliminary data.</text>
</comment>
<dbReference type="GO" id="GO:0016757">
    <property type="term" value="F:glycosyltransferase activity"/>
    <property type="evidence" value="ECO:0007669"/>
    <property type="project" value="InterPro"/>
</dbReference>
<feature type="domain" description="Glycosyltransferase 2-like" evidence="2">
    <location>
        <begin position="491"/>
        <end position="625"/>
    </location>
</feature>
<dbReference type="InterPro" id="IPR028098">
    <property type="entry name" value="Glyco_trans_4-like_N"/>
</dbReference>
<evidence type="ECO:0000313" key="4">
    <source>
        <dbReference type="EMBL" id="SOY64184.1"/>
    </source>
</evidence>
<dbReference type="Gene3D" id="3.90.550.10">
    <property type="entry name" value="Spore Coat Polysaccharide Biosynthesis Protein SpsA, Chain A"/>
    <property type="match status" value="1"/>
</dbReference>
<dbReference type="InterPro" id="IPR050834">
    <property type="entry name" value="Glycosyltransf_2"/>
</dbReference>
<dbReference type="CDD" id="cd03801">
    <property type="entry name" value="GT4_PimA-like"/>
    <property type="match status" value="1"/>
</dbReference>
<feature type="domain" description="Glycosyltransferase subfamily 4-like N-terminal" evidence="3">
    <location>
        <begin position="95"/>
        <end position="276"/>
    </location>
</feature>
<dbReference type="Gene3D" id="3.40.50.2000">
    <property type="entry name" value="Glycogen Phosphorylase B"/>
    <property type="match status" value="2"/>
</dbReference>
<reference evidence="4" key="1">
    <citation type="submission" date="2018-01" db="EMBL/GenBank/DDBJ databases">
        <authorList>
            <person name="Clerissi C."/>
        </authorList>
    </citation>
    <scope>NUCLEOTIDE SEQUENCE</scope>
    <source>
        <strain evidence="4">Cupriavidus taiwanensis STM 3521</strain>
    </source>
</reference>
<dbReference type="PANTHER" id="PTHR43685">
    <property type="entry name" value="GLYCOSYLTRANSFERASE"/>
    <property type="match status" value="1"/>
</dbReference>
<dbReference type="Pfam" id="PF00534">
    <property type="entry name" value="Glycos_transf_1"/>
    <property type="match status" value="1"/>
</dbReference>